<evidence type="ECO:0000313" key="1">
    <source>
        <dbReference type="EMBL" id="PSU99928.1"/>
    </source>
</evidence>
<dbReference type="InterPro" id="IPR035191">
    <property type="entry name" value="FaeF"/>
</dbReference>
<name>A0A2T3KK88_9GAMM</name>
<evidence type="ECO:0000313" key="2">
    <source>
        <dbReference type="Proteomes" id="UP000241426"/>
    </source>
</evidence>
<sequence length="174" mass="19248">MNDNVKFFFTFLLLISLIVINRGTAFSQPLIINQAAISLGSVNGEVINNQYISIAKVLSNSVLLSVKQSELETKLQSLLIDNAVLNQKNNSGISIVITEPTAQGDINVEVILELWLDGRRVSVTGEQMGSSVRLNIPKEFNYIEIKMVNPLKIHVPLSYRGDFNFVLDVEGWGG</sequence>
<dbReference type="Proteomes" id="UP000241426">
    <property type="component" value="Unassembled WGS sequence"/>
</dbReference>
<protein>
    <submittedName>
        <fullName evidence="1">Uncharacterized protein</fullName>
    </submittedName>
</protein>
<dbReference type="AlphaFoldDB" id="A0A2T3KK88"/>
<comment type="caution">
    <text evidence="1">The sequence shown here is derived from an EMBL/GenBank/DDBJ whole genome shotgun (WGS) entry which is preliminary data.</text>
</comment>
<dbReference type="RefSeq" id="WP_107187093.1">
    <property type="nucleotide sequence ID" value="NZ_PYNF01000004.1"/>
</dbReference>
<accession>A0A2T3KK88</accession>
<reference evidence="1 2" key="1">
    <citation type="submission" date="2018-01" db="EMBL/GenBank/DDBJ databases">
        <title>Whole genome sequencing of Histamine producing bacteria.</title>
        <authorList>
            <person name="Butler K."/>
        </authorList>
    </citation>
    <scope>NUCLEOTIDE SEQUENCE [LARGE SCALE GENOMIC DNA]</scope>
    <source>
        <strain evidence="1 2">FS-7.2</strain>
    </source>
</reference>
<dbReference type="Pfam" id="PF17547">
    <property type="entry name" value="DUF5462"/>
    <property type="match status" value="1"/>
</dbReference>
<gene>
    <name evidence="1" type="ORF">C9J27_06680</name>
</gene>
<dbReference type="EMBL" id="PYNF01000004">
    <property type="protein sequence ID" value="PSU99928.1"/>
    <property type="molecule type" value="Genomic_DNA"/>
</dbReference>
<organism evidence="1 2">
    <name type="scientific">Photobacterium kishitanii</name>
    <dbReference type="NCBI Taxonomy" id="318456"/>
    <lineage>
        <taxon>Bacteria</taxon>
        <taxon>Pseudomonadati</taxon>
        <taxon>Pseudomonadota</taxon>
        <taxon>Gammaproteobacteria</taxon>
        <taxon>Vibrionales</taxon>
        <taxon>Vibrionaceae</taxon>
        <taxon>Photobacterium</taxon>
    </lineage>
</organism>
<proteinExistence type="predicted"/>